<reference evidence="1" key="1">
    <citation type="submission" date="2022-03" db="EMBL/GenBank/DDBJ databases">
        <authorList>
            <person name="Lindestad O."/>
        </authorList>
    </citation>
    <scope>NUCLEOTIDE SEQUENCE</scope>
</reference>
<proteinExistence type="predicted"/>
<dbReference type="OrthoDB" id="361693at2759"/>
<dbReference type="EMBL" id="CAKXAJ010021500">
    <property type="protein sequence ID" value="CAH2226522.1"/>
    <property type="molecule type" value="Genomic_DNA"/>
</dbReference>
<dbReference type="Proteomes" id="UP000838756">
    <property type="component" value="Unassembled WGS sequence"/>
</dbReference>
<protein>
    <submittedName>
        <fullName evidence="1">Jg388 protein</fullName>
    </submittedName>
</protein>
<accession>A0A8S4QYC8</accession>
<keyword evidence="2" id="KW-1185">Reference proteome</keyword>
<sequence>MDPNIYALVLDTLNRATSQDAEVLKPAEKKLQEWEIEPGYYSVLL</sequence>
<organism evidence="1 2">
    <name type="scientific">Pararge aegeria aegeria</name>
    <dbReference type="NCBI Taxonomy" id="348720"/>
    <lineage>
        <taxon>Eukaryota</taxon>
        <taxon>Metazoa</taxon>
        <taxon>Ecdysozoa</taxon>
        <taxon>Arthropoda</taxon>
        <taxon>Hexapoda</taxon>
        <taxon>Insecta</taxon>
        <taxon>Pterygota</taxon>
        <taxon>Neoptera</taxon>
        <taxon>Endopterygota</taxon>
        <taxon>Lepidoptera</taxon>
        <taxon>Glossata</taxon>
        <taxon>Ditrysia</taxon>
        <taxon>Papilionoidea</taxon>
        <taxon>Nymphalidae</taxon>
        <taxon>Satyrinae</taxon>
        <taxon>Satyrini</taxon>
        <taxon>Parargina</taxon>
        <taxon>Pararge</taxon>
    </lineage>
</organism>
<feature type="non-terminal residue" evidence="1">
    <location>
        <position position="45"/>
    </location>
</feature>
<name>A0A8S4QYC8_9NEOP</name>
<evidence type="ECO:0000313" key="1">
    <source>
        <dbReference type="EMBL" id="CAH2226522.1"/>
    </source>
</evidence>
<comment type="caution">
    <text evidence="1">The sequence shown here is derived from an EMBL/GenBank/DDBJ whole genome shotgun (WGS) entry which is preliminary data.</text>
</comment>
<gene>
    <name evidence="1" type="primary">jg388</name>
    <name evidence="1" type="ORF">PAEG_LOCUS7225</name>
</gene>
<dbReference type="AlphaFoldDB" id="A0A8S4QYC8"/>
<evidence type="ECO:0000313" key="2">
    <source>
        <dbReference type="Proteomes" id="UP000838756"/>
    </source>
</evidence>